<evidence type="ECO:0000313" key="1">
    <source>
        <dbReference type="EMBL" id="ASK69297.1"/>
    </source>
</evidence>
<evidence type="ECO:0008006" key="3">
    <source>
        <dbReference type="Google" id="ProtNLM"/>
    </source>
</evidence>
<protein>
    <recommendedName>
        <fullName evidence="3">Orphan protein</fullName>
    </recommendedName>
</protein>
<dbReference type="EMBL" id="CP022358">
    <property type="protein sequence ID" value="ASK69297.1"/>
    <property type="molecule type" value="Genomic_DNA"/>
</dbReference>
<organism evidence="1 2">
    <name type="scientific">Shewanella bicestrii</name>
    <dbReference type="NCBI Taxonomy" id="2018305"/>
    <lineage>
        <taxon>Bacteria</taxon>
        <taxon>Pseudomonadati</taxon>
        <taxon>Pseudomonadota</taxon>
        <taxon>Gammaproteobacteria</taxon>
        <taxon>Alteromonadales</taxon>
        <taxon>Shewanellaceae</taxon>
        <taxon>Shewanella</taxon>
    </lineage>
</organism>
<reference evidence="1 2" key="1">
    <citation type="submission" date="2017-07" db="EMBL/GenBank/DDBJ databases">
        <title>Phenotypical and genomic characterization of a clinical isolate of Shewanella bicestrii sp. nov. producing an extended-spectrum beta-lactamase and a new oxacillinase variant.</title>
        <authorList>
            <person name="Jousset A.B."/>
            <person name="Bonnin R.A."/>
            <person name="Girlich D."/>
            <person name="Dabos L."/>
            <person name="Potron A."/>
            <person name="Dortet L."/>
            <person name="Glaser P."/>
            <person name="Naas T."/>
        </authorList>
    </citation>
    <scope>NUCLEOTIDE SEQUENCE [LARGE SCALE GENOMIC DNA]</scope>
    <source>
        <strain evidence="1 2">JAB-1</strain>
    </source>
</reference>
<keyword evidence="2" id="KW-1185">Reference proteome</keyword>
<dbReference type="KEGG" id="sbj:CF168_10690"/>
<dbReference type="Proteomes" id="UP000198367">
    <property type="component" value="Chromosome"/>
</dbReference>
<sequence>MSQHRTVAVLCRVEPGCLGPDGREHIEAFCALAQQAMKHFAADMVTWTLVPRYDKTLPEMEYSIANKSLSRAQVTQYFNTLGQDVDVFEEAFNDKLTAFINLYLARKS</sequence>
<gene>
    <name evidence="1" type="ORF">CF168_10690</name>
</gene>
<proteinExistence type="predicted"/>
<name>A0A220UM88_9GAMM</name>
<dbReference type="AlphaFoldDB" id="A0A220UM88"/>
<evidence type="ECO:0000313" key="2">
    <source>
        <dbReference type="Proteomes" id="UP000198367"/>
    </source>
</evidence>
<accession>A0A220UM88</accession>
<dbReference type="RefSeq" id="WP_011716988.1">
    <property type="nucleotide sequence ID" value="NZ_CP022358.1"/>
</dbReference>